<proteinExistence type="predicted"/>
<organism evidence="2 3">
    <name type="scientific">Clavibacter michiganensis subsp. michiganensis</name>
    <dbReference type="NCBI Taxonomy" id="33013"/>
    <lineage>
        <taxon>Bacteria</taxon>
        <taxon>Bacillati</taxon>
        <taxon>Actinomycetota</taxon>
        <taxon>Actinomycetes</taxon>
        <taxon>Micrococcales</taxon>
        <taxon>Microbacteriaceae</taxon>
        <taxon>Clavibacter</taxon>
    </lineage>
</organism>
<gene>
    <name evidence="2" type="ORF">CMMCAS07_11200</name>
</gene>
<reference evidence="2 3" key="1">
    <citation type="submission" date="2016-08" db="EMBL/GenBank/DDBJ databases">
        <title>Genome sequence of Clavibacter michiganensis subsp. michiganensis strain CASJ007.</title>
        <authorList>
            <person name="Thapa S.P."/>
            <person name="Coaker G."/>
        </authorList>
    </citation>
    <scope>NUCLEOTIDE SEQUENCE [LARGE SCALE GENOMIC DNA]</scope>
    <source>
        <strain evidence="2">CASJ007</strain>
    </source>
</reference>
<feature type="region of interest" description="Disordered" evidence="1">
    <location>
        <begin position="129"/>
        <end position="149"/>
    </location>
</feature>
<feature type="region of interest" description="Disordered" evidence="1">
    <location>
        <begin position="32"/>
        <end position="77"/>
    </location>
</feature>
<accession>A0A251XIC5</accession>
<dbReference type="AlphaFoldDB" id="A0A251XIC5"/>
<feature type="compositionally biased region" description="Polar residues" evidence="1">
    <location>
        <begin position="52"/>
        <end position="61"/>
    </location>
</feature>
<dbReference type="EMBL" id="MDHH01000002">
    <property type="protein sequence ID" value="OUE02576.1"/>
    <property type="molecule type" value="Genomic_DNA"/>
</dbReference>
<name>A0A251XIC5_CLAMM</name>
<evidence type="ECO:0000313" key="2">
    <source>
        <dbReference type="EMBL" id="OUE02576.1"/>
    </source>
</evidence>
<feature type="compositionally biased region" description="Low complexity" evidence="1">
    <location>
        <begin position="62"/>
        <end position="77"/>
    </location>
</feature>
<evidence type="ECO:0000313" key="3">
    <source>
        <dbReference type="Proteomes" id="UP000195062"/>
    </source>
</evidence>
<evidence type="ECO:0000256" key="1">
    <source>
        <dbReference type="SAM" id="MobiDB-lite"/>
    </source>
</evidence>
<comment type="caution">
    <text evidence="2">The sequence shown here is derived from an EMBL/GenBank/DDBJ whole genome shotgun (WGS) entry which is preliminary data.</text>
</comment>
<feature type="compositionally biased region" description="Low complexity" evidence="1">
    <location>
        <begin position="129"/>
        <end position="140"/>
    </location>
</feature>
<dbReference type="Proteomes" id="UP000195062">
    <property type="component" value="Unassembled WGS sequence"/>
</dbReference>
<sequence>MSSMSSKSSARPSAIACWRRFESCPPGISCRYTRPVGPASPDSNGRYRRRTASQYGSRSLTASSERPVSRSVSARAATSADADGWLVVPDMGALATSTASAPARLAASRVASWPPAVSWVCTWTGRSNSRRSAVTRRSAAAGGGARPCP</sequence>
<protein>
    <submittedName>
        <fullName evidence="2">Uncharacterized protein</fullName>
    </submittedName>
</protein>
<keyword evidence="3" id="KW-1185">Reference proteome</keyword>